<dbReference type="WBParaSite" id="NBR_0002180301-mRNA-1">
    <property type="protein sequence ID" value="NBR_0002180301-mRNA-1"/>
    <property type="gene ID" value="NBR_0002180301"/>
</dbReference>
<dbReference type="STRING" id="27835.A0A0N4YX31"/>
<dbReference type="OMA" id="TEECHRI"/>
<dbReference type="AlphaFoldDB" id="A0A0N4YX31"/>
<feature type="domain" description="C2H2-type" evidence="2">
    <location>
        <begin position="53"/>
        <end position="74"/>
    </location>
</feature>
<feature type="region of interest" description="Disordered" evidence="1">
    <location>
        <begin position="673"/>
        <end position="715"/>
    </location>
</feature>
<dbReference type="PROSITE" id="PS00028">
    <property type="entry name" value="ZINC_FINGER_C2H2_1"/>
    <property type="match status" value="1"/>
</dbReference>
<evidence type="ECO:0000313" key="3">
    <source>
        <dbReference type="EMBL" id="VDL86116.1"/>
    </source>
</evidence>
<evidence type="ECO:0000313" key="4">
    <source>
        <dbReference type="Proteomes" id="UP000271162"/>
    </source>
</evidence>
<dbReference type="PANTHER" id="PTHR33977:SF1">
    <property type="entry name" value="ZINC ION BINDING PROTEIN"/>
    <property type="match status" value="1"/>
</dbReference>
<reference evidence="5" key="1">
    <citation type="submission" date="2017-02" db="UniProtKB">
        <authorList>
            <consortium name="WormBaseParasite"/>
        </authorList>
    </citation>
    <scope>IDENTIFICATION</scope>
</reference>
<dbReference type="SMART" id="SM00355">
    <property type="entry name" value="ZnF_C2H2"/>
    <property type="match status" value="2"/>
</dbReference>
<evidence type="ECO:0000256" key="1">
    <source>
        <dbReference type="SAM" id="MobiDB-lite"/>
    </source>
</evidence>
<proteinExistence type="predicted"/>
<protein>
    <submittedName>
        <fullName evidence="5">C2H2-type domain-containing protein</fullName>
    </submittedName>
</protein>
<dbReference type="Pfam" id="PF10551">
    <property type="entry name" value="MULE"/>
    <property type="match status" value="1"/>
</dbReference>
<dbReference type="Proteomes" id="UP000271162">
    <property type="component" value="Unassembled WGS sequence"/>
</dbReference>
<feature type="compositionally biased region" description="Basic and acidic residues" evidence="1">
    <location>
        <begin position="678"/>
        <end position="706"/>
    </location>
</feature>
<name>A0A0N4YX31_NIPBR</name>
<dbReference type="PANTHER" id="PTHR33977">
    <property type="entry name" value="ZINC ION BINDING PROTEIN"/>
    <property type="match status" value="1"/>
</dbReference>
<evidence type="ECO:0000259" key="2">
    <source>
        <dbReference type="PROSITE" id="PS00028"/>
    </source>
</evidence>
<keyword evidence="4" id="KW-1185">Reference proteome</keyword>
<gene>
    <name evidence="3" type="ORF">NBR_LOCUS21804</name>
</gene>
<dbReference type="EMBL" id="UYSL01026877">
    <property type="protein sequence ID" value="VDL86116.1"/>
    <property type="molecule type" value="Genomic_DNA"/>
</dbReference>
<accession>A0A0N4YX31</accession>
<dbReference type="InterPro" id="IPR013087">
    <property type="entry name" value="Znf_C2H2_type"/>
</dbReference>
<dbReference type="InterPro" id="IPR018289">
    <property type="entry name" value="MULE_transposase_dom"/>
</dbReference>
<organism evidence="5">
    <name type="scientific">Nippostrongylus brasiliensis</name>
    <name type="common">Rat hookworm</name>
    <dbReference type="NCBI Taxonomy" id="27835"/>
    <lineage>
        <taxon>Eukaryota</taxon>
        <taxon>Metazoa</taxon>
        <taxon>Ecdysozoa</taxon>
        <taxon>Nematoda</taxon>
        <taxon>Chromadorea</taxon>
        <taxon>Rhabditida</taxon>
        <taxon>Rhabditina</taxon>
        <taxon>Rhabditomorpha</taxon>
        <taxon>Strongyloidea</taxon>
        <taxon>Heligmosomidae</taxon>
        <taxon>Nippostrongylus</taxon>
    </lineage>
</organism>
<sequence>MDSRHWTCGKCAKVVLRRNMVSHLRVVHHLDTEECHRIRAETDRERGFAKVKCPVCDDVFVAHKELAQHCQQVHPEDGAEGRPQDYSVISLSFSSKREYESWFEGKCRSTCTSFFTSKTTTSGAATKKRLLCSRAGVYKRAGTEKVAISKKDVRYCSCYLTVDFNTDGSVSVEEHSMDYIIKRLRKEDPTRSTKLSFVVKSDLRNIVERYNMRPGWRHEDDVVSMRLRFEENNPADGIRVFEPPRDPSGAGFIMVIITPTMLEWLKRYSSRGVTLDDTFHTTRYNLKLATLMVADERDRGLPGAFLLSGSMTSTDVQKMFLEVRSLLPDFEPSRIVTDEAPCFYNGFKAVFPNAATRLHYCRFHILQTWERKTKQIVEAQLRPTVNGALQQLLKETRLEEFQKQFGEILAYLRAKNQREMAEYLEKNYLGRTPTWASFASKGAILDTTMISERFHLRIKEEFLHRNANSRIDGFVEMLIRSVEELSGAVDVKERRRFATCAYRLTETHRRHHTAEEIYGARRDLIVERNNHCLKCGVCAYSWDCTCNDNRLGISCPHRHAVKMILTTSSVREREGASSSQEAPAATVRSPISEAQKRQEECFQQLSALKAMYAVVEARANTLAKSGTEDAISQLKEAFAYVELAARALENSQTALIVARPEVAQTGANAKMPKIPLYRRGEPKKPVPCDEKPASLHEELRRLRDLSPYKGQQELE</sequence>
<reference evidence="3 4" key="2">
    <citation type="submission" date="2018-11" db="EMBL/GenBank/DDBJ databases">
        <authorList>
            <consortium name="Pathogen Informatics"/>
        </authorList>
    </citation>
    <scope>NUCLEOTIDE SEQUENCE [LARGE SCALE GENOMIC DNA]</scope>
</reference>
<evidence type="ECO:0000313" key="5">
    <source>
        <dbReference type="WBParaSite" id="NBR_0002180301-mRNA-1"/>
    </source>
</evidence>
<feature type="region of interest" description="Disordered" evidence="1">
    <location>
        <begin position="571"/>
        <end position="593"/>
    </location>
</feature>